<dbReference type="Proteomes" id="UP000319976">
    <property type="component" value="Chromosome"/>
</dbReference>
<reference evidence="1 2" key="1">
    <citation type="submission" date="2019-02" db="EMBL/GenBank/DDBJ databases">
        <title>Deep-cultivation of Planctomycetes and their phenomic and genomic characterization uncovers novel biology.</title>
        <authorList>
            <person name="Wiegand S."/>
            <person name="Jogler M."/>
            <person name="Boedeker C."/>
            <person name="Pinto D."/>
            <person name="Vollmers J."/>
            <person name="Rivas-Marin E."/>
            <person name="Kohn T."/>
            <person name="Peeters S.H."/>
            <person name="Heuer A."/>
            <person name="Rast P."/>
            <person name="Oberbeckmann S."/>
            <person name="Bunk B."/>
            <person name="Jeske O."/>
            <person name="Meyerdierks A."/>
            <person name="Storesund J.E."/>
            <person name="Kallscheuer N."/>
            <person name="Luecker S."/>
            <person name="Lage O.M."/>
            <person name="Pohl T."/>
            <person name="Merkel B.J."/>
            <person name="Hornburger P."/>
            <person name="Mueller R.-W."/>
            <person name="Bruemmer F."/>
            <person name="Labrenz M."/>
            <person name="Spormann A.M."/>
            <person name="Op den Camp H."/>
            <person name="Overmann J."/>
            <person name="Amann R."/>
            <person name="Jetten M.S.M."/>
            <person name="Mascher T."/>
            <person name="Medema M.H."/>
            <person name="Devos D.P."/>
            <person name="Kaster A.-K."/>
            <person name="Ovreas L."/>
            <person name="Rohde M."/>
            <person name="Galperin M.Y."/>
            <person name="Jogler C."/>
        </authorList>
    </citation>
    <scope>NUCLEOTIDE SEQUENCE [LARGE SCALE GENOMIC DNA]</scope>
    <source>
        <strain evidence="1 2">V22</strain>
    </source>
</reference>
<dbReference type="OrthoDB" id="9783700at2"/>
<dbReference type="RefSeq" id="WP_145262412.1">
    <property type="nucleotide sequence ID" value="NZ_CP036316.1"/>
</dbReference>
<dbReference type="AlphaFoldDB" id="A0A517T947"/>
<dbReference type="InterPro" id="IPR015943">
    <property type="entry name" value="WD40/YVTN_repeat-like_dom_sf"/>
</dbReference>
<dbReference type="KEGG" id="chya:V22_21220"/>
<dbReference type="PANTHER" id="PTHR31270:SF1">
    <property type="entry name" value="GLUTAMINYL-PEPTIDE CYCLOTRANSFERASE"/>
    <property type="match status" value="1"/>
</dbReference>
<dbReference type="Gene3D" id="2.130.10.10">
    <property type="entry name" value="YVTN repeat-like/Quinoprotein amine dehydrogenase"/>
    <property type="match status" value="1"/>
</dbReference>
<dbReference type="InterPro" id="IPR011044">
    <property type="entry name" value="Quino_amine_DH_bsu"/>
</dbReference>
<protein>
    <submittedName>
        <fullName evidence="1">Glutamine cyclotransferase</fullName>
    </submittedName>
</protein>
<keyword evidence="2" id="KW-1185">Reference proteome</keyword>
<proteinExistence type="predicted"/>
<evidence type="ECO:0000313" key="1">
    <source>
        <dbReference type="EMBL" id="QDT64879.1"/>
    </source>
</evidence>
<accession>A0A517T947</accession>
<name>A0A517T947_9PLAN</name>
<dbReference type="EMBL" id="CP036316">
    <property type="protein sequence ID" value="QDT64879.1"/>
    <property type="molecule type" value="Genomic_DNA"/>
</dbReference>
<dbReference type="InterPro" id="IPR007788">
    <property type="entry name" value="QCT"/>
</dbReference>
<dbReference type="GO" id="GO:0016603">
    <property type="term" value="F:glutaminyl-peptide cyclotransferase activity"/>
    <property type="evidence" value="ECO:0007669"/>
    <property type="project" value="InterPro"/>
</dbReference>
<dbReference type="PANTHER" id="PTHR31270">
    <property type="entry name" value="GLUTAMINYL-PEPTIDE CYCLOTRANSFERASE"/>
    <property type="match status" value="1"/>
</dbReference>
<organism evidence="1 2">
    <name type="scientific">Calycomorphotria hydatis</name>
    <dbReference type="NCBI Taxonomy" id="2528027"/>
    <lineage>
        <taxon>Bacteria</taxon>
        <taxon>Pseudomonadati</taxon>
        <taxon>Planctomycetota</taxon>
        <taxon>Planctomycetia</taxon>
        <taxon>Planctomycetales</taxon>
        <taxon>Planctomycetaceae</taxon>
        <taxon>Calycomorphotria</taxon>
    </lineage>
</organism>
<dbReference type="SUPFAM" id="SSF50969">
    <property type="entry name" value="YVTN repeat-like/Quinoprotein amine dehydrogenase"/>
    <property type="match status" value="1"/>
</dbReference>
<gene>
    <name evidence="1" type="ORF">V22_21220</name>
</gene>
<sequence>MSEQHHRSTWLARPRVFLPAALVLIVVTTLIGAVLAFEPQVTQQVRRTTPVITAEIVRELPHDKGAFCQGLLIHDGVLYESTGLYGESSLRRVDLETGGVKKIRRLDNRLFGEGLASHGEHLYQLTWKAGVGFIYDRKTLNYVGRFRYRGEGWGLTSDGKQLILSNGSSTLQFLDPKNFRVTGNLTVRDGNRIVNNLNELEFIDDVIYANVWFEDRIAMISPETGEVLSWIDCSELLPAEHRREEEVLNGIAYDKVQKRLYITGKNWPKLFEIRVVE</sequence>
<evidence type="ECO:0000313" key="2">
    <source>
        <dbReference type="Proteomes" id="UP000319976"/>
    </source>
</evidence>
<keyword evidence="1" id="KW-0808">Transferase</keyword>
<dbReference type="Pfam" id="PF05096">
    <property type="entry name" value="Glu_cyclase_2"/>
    <property type="match status" value="1"/>
</dbReference>